<feature type="region of interest" description="Disordered" evidence="1">
    <location>
        <begin position="87"/>
        <end position="150"/>
    </location>
</feature>
<feature type="region of interest" description="Disordered" evidence="1">
    <location>
        <begin position="216"/>
        <end position="290"/>
    </location>
</feature>
<dbReference type="RefSeq" id="XP_024710817.1">
    <property type="nucleotide sequence ID" value="XM_024852798.1"/>
</dbReference>
<evidence type="ECO:0000313" key="3">
    <source>
        <dbReference type="Proteomes" id="UP000234275"/>
    </source>
</evidence>
<feature type="compositionally biased region" description="Basic and acidic residues" evidence="1">
    <location>
        <begin position="1"/>
        <end position="19"/>
    </location>
</feature>
<dbReference type="Proteomes" id="UP000234275">
    <property type="component" value="Unassembled WGS sequence"/>
</dbReference>
<proteinExistence type="predicted"/>
<reference evidence="2 3" key="1">
    <citation type="submission" date="2016-12" db="EMBL/GenBank/DDBJ databases">
        <title>The genomes of Aspergillus section Nigri reveals drivers in fungal speciation.</title>
        <authorList>
            <consortium name="DOE Joint Genome Institute"/>
            <person name="Vesth T.C."/>
            <person name="Nybo J."/>
            <person name="Theobald S."/>
            <person name="Brandl J."/>
            <person name="Frisvad J.C."/>
            <person name="Nielsen K.F."/>
            <person name="Lyhne E.K."/>
            <person name="Kogle M.E."/>
            <person name="Kuo A."/>
            <person name="Riley R."/>
            <person name="Clum A."/>
            <person name="Nolan M."/>
            <person name="Lipzen A."/>
            <person name="Salamov A."/>
            <person name="Henrissat B."/>
            <person name="Wiebenga A."/>
            <person name="De Vries R.P."/>
            <person name="Grigoriev I.V."/>
            <person name="Mortensen U.H."/>
            <person name="Andersen M.R."/>
            <person name="Baker S.E."/>
        </authorList>
    </citation>
    <scope>NUCLEOTIDE SEQUENCE [LARGE SCALE GENOMIC DNA]</scope>
    <source>
        <strain evidence="2 3">IBT 23096</strain>
    </source>
</reference>
<sequence>MSNHSDHTGQQQRADEAFRRPRYVPYPMMDLYPGEHPSARSLYQVVPGVPVHPTSSQERTTRSDIQTFPFSRVPTREVLTVPGVRATPVPSTYARPRTPGYSFAARQPQTPLPSQQLPSRPRLGTFSSPGSSNRSRGANTRGGPPPYWQHIGEPSIFCTPPRAMNDFPPVGRRASLPLPPIQHIFSSVGPQDEIVELPPLFASPSVFNHMRDADPATAVDAGVGPRSRSKSPDSRRSHGSGSVPEPARTHEEPSTPTPIQSAPPRVPRARQRDPSPKKTQPEPEVPDSSAELTEFVVVEAHTAKCDICNKRNSQGMTRCAECGWQTCNACTIKNHYFRSHQAGTALHVGPVDKKDLPTAASVKKAKQAAKRKREDPDYVPESERGSKKKRTAKSQVRATEYAFKPSSSSSLDGSPNEAGSAGLRETDAVVNAARNLYAMSLEAFEMDARAQASMMDIGWYHSVWVEVNKNKHRRDDDDETELMEMEEGEDNEGSSSPLDRCIPRLRQETLEIANEEAGIYVRNEKARKANASAVDVDEGSECECEPKNGKVKTRAQAYARKRSGR</sequence>
<dbReference type="EMBL" id="MSFO01000001">
    <property type="protein sequence ID" value="PLB55515.1"/>
    <property type="molecule type" value="Genomic_DNA"/>
</dbReference>
<dbReference type="OrthoDB" id="4755622at2759"/>
<dbReference type="GeneID" id="36560496"/>
<keyword evidence="3" id="KW-1185">Reference proteome</keyword>
<feature type="region of interest" description="Disordered" evidence="1">
    <location>
        <begin position="1"/>
        <end position="21"/>
    </location>
</feature>
<feature type="region of interest" description="Disordered" evidence="1">
    <location>
        <begin position="530"/>
        <end position="565"/>
    </location>
</feature>
<gene>
    <name evidence="2" type="ORF">P170DRAFT_470926</name>
</gene>
<feature type="region of interest" description="Disordered" evidence="1">
    <location>
        <begin position="359"/>
        <end position="422"/>
    </location>
</feature>
<organism evidence="2 3">
    <name type="scientific">Aspergillus steynii IBT 23096</name>
    <dbReference type="NCBI Taxonomy" id="1392250"/>
    <lineage>
        <taxon>Eukaryota</taxon>
        <taxon>Fungi</taxon>
        <taxon>Dikarya</taxon>
        <taxon>Ascomycota</taxon>
        <taxon>Pezizomycotina</taxon>
        <taxon>Eurotiomycetes</taxon>
        <taxon>Eurotiomycetidae</taxon>
        <taxon>Eurotiales</taxon>
        <taxon>Aspergillaceae</taxon>
        <taxon>Aspergillus</taxon>
        <taxon>Aspergillus subgen. Circumdati</taxon>
    </lineage>
</organism>
<protein>
    <submittedName>
        <fullName evidence="2">Uncharacterized protein</fullName>
    </submittedName>
</protein>
<feature type="compositionally biased region" description="Polar residues" evidence="1">
    <location>
        <begin position="125"/>
        <end position="138"/>
    </location>
</feature>
<feature type="region of interest" description="Disordered" evidence="1">
    <location>
        <begin position="473"/>
        <end position="499"/>
    </location>
</feature>
<accession>A0A2I2GRK7</accession>
<feature type="compositionally biased region" description="Basic and acidic residues" evidence="1">
    <location>
        <begin position="372"/>
        <end position="385"/>
    </location>
</feature>
<name>A0A2I2GRK7_9EURO</name>
<feature type="compositionally biased region" description="Low complexity" evidence="1">
    <location>
        <begin position="106"/>
        <end position="123"/>
    </location>
</feature>
<comment type="caution">
    <text evidence="2">The sequence shown here is derived from an EMBL/GenBank/DDBJ whole genome shotgun (WGS) entry which is preliminary data.</text>
</comment>
<evidence type="ECO:0000313" key="2">
    <source>
        <dbReference type="EMBL" id="PLB55515.1"/>
    </source>
</evidence>
<evidence type="ECO:0000256" key="1">
    <source>
        <dbReference type="SAM" id="MobiDB-lite"/>
    </source>
</evidence>
<feature type="compositionally biased region" description="Acidic residues" evidence="1">
    <location>
        <begin position="476"/>
        <end position="492"/>
    </location>
</feature>
<dbReference type="AlphaFoldDB" id="A0A2I2GRK7"/>
<dbReference type="VEuPathDB" id="FungiDB:P170DRAFT_470926"/>
<feature type="compositionally biased region" description="Basic and acidic residues" evidence="1">
    <location>
        <begin position="270"/>
        <end position="281"/>
    </location>
</feature>
<feature type="compositionally biased region" description="Basic residues" evidence="1">
    <location>
        <begin position="549"/>
        <end position="565"/>
    </location>
</feature>